<keyword evidence="2" id="KW-1185">Reference proteome</keyword>
<evidence type="ECO:0000313" key="2">
    <source>
        <dbReference type="Proteomes" id="UP000744769"/>
    </source>
</evidence>
<evidence type="ECO:0000313" key="1">
    <source>
        <dbReference type="EMBL" id="NHN57274.1"/>
    </source>
</evidence>
<dbReference type="RefSeq" id="WP_166198420.1">
    <property type="nucleotide sequence ID" value="NZ_JAAOIV010000014.1"/>
</dbReference>
<proteinExistence type="predicted"/>
<protein>
    <submittedName>
        <fullName evidence="1">Uncharacterized protein</fullName>
    </submittedName>
</protein>
<name>A0A967EBS6_9MICO</name>
<organism evidence="1 2">
    <name type="scientific">Metallococcus carri</name>
    <dbReference type="NCBI Taxonomy" id="1656884"/>
    <lineage>
        <taxon>Bacteria</taxon>
        <taxon>Bacillati</taxon>
        <taxon>Actinomycetota</taxon>
        <taxon>Actinomycetes</taxon>
        <taxon>Micrococcales</taxon>
        <taxon>Dermacoccaceae</taxon>
        <taxon>Metallococcus</taxon>
    </lineage>
</organism>
<dbReference type="AlphaFoldDB" id="A0A967EBS6"/>
<accession>A0A967EBS6</accession>
<dbReference type="Proteomes" id="UP000744769">
    <property type="component" value="Unassembled WGS sequence"/>
</dbReference>
<sequence length="199" mass="21271">MLRDSFFGRIMGIGSTSGVRVVVGSWDQSPFGRFADAMIADTFGRRVLLAPTKTVADYVSSTYTFDEIVVEDIEVDPFFSVRSHSLCLDVALGERGLLGSFLRAIPRSIAHSPLLAELVDPIASAMLPGVRTAGSAGSGRREYYCATDHVPVRAMAGTWRGMPLGELAPVTPPPAFGFASSPAKPSVVSLRTVVDRPEP</sequence>
<comment type="caution">
    <text evidence="1">The sequence shown here is derived from an EMBL/GenBank/DDBJ whole genome shotgun (WGS) entry which is preliminary data.</text>
</comment>
<gene>
    <name evidence="1" type="ORF">G9U51_16000</name>
</gene>
<dbReference type="EMBL" id="JAAOIV010000014">
    <property type="protein sequence ID" value="NHN57274.1"/>
    <property type="molecule type" value="Genomic_DNA"/>
</dbReference>
<reference evidence="1" key="1">
    <citation type="submission" date="2020-03" db="EMBL/GenBank/DDBJ databases">
        <title>Draft sequencing of Calidifontibacter sp. DB0510.</title>
        <authorList>
            <person name="Kim D.-U."/>
        </authorList>
    </citation>
    <scope>NUCLEOTIDE SEQUENCE</scope>
    <source>
        <strain evidence="1">DB0510</strain>
    </source>
</reference>